<dbReference type="GO" id="GO:0008168">
    <property type="term" value="F:methyltransferase activity"/>
    <property type="evidence" value="ECO:0007669"/>
    <property type="project" value="InterPro"/>
</dbReference>
<dbReference type="Pfam" id="PF09004">
    <property type="entry name" value="ALKBH8_N"/>
    <property type="match status" value="1"/>
</dbReference>
<evidence type="ECO:0000259" key="1">
    <source>
        <dbReference type="Pfam" id="PF09004"/>
    </source>
</evidence>
<evidence type="ECO:0000313" key="3">
    <source>
        <dbReference type="Proteomes" id="UP000324091"/>
    </source>
</evidence>
<reference evidence="2 3" key="1">
    <citation type="submission" date="2019-04" db="EMBL/GenBank/DDBJ databases">
        <title>Chromosome genome assembly for Takifugu flavidus.</title>
        <authorList>
            <person name="Xiao S."/>
        </authorList>
    </citation>
    <scope>NUCLEOTIDE SEQUENCE [LARGE SCALE GENOMIC DNA]</scope>
    <source>
        <strain evidence="2">HTHZ2018</strain>
        <tissue evidence="2">Muscle</tissue>
    </source>
</reference>
<dbReference type="GO" id="GO:0016706">
    <property type="term" value="F:2-oxoglutarate-dependent dioxygenase activity"/>
    <property type="evidence" value="ECO:0007669"/>
    <property type="project" value="InterPro"/>
</dbReference>
<comment type="caution">
    <text evidence="2">The sequence shown here is derived from an EMBL/GenBank/DDBJ whole genome shotgun (WGS) entry which is preliminary data.</text>
</comment>
<sequence length="188" mass="21319">MTLQTCTWIQLHHQVLDDATVIGLISNNEETAYGEEEQHLTTWCTDNNLLLNTSKTKEDTDLTGSFKFLGTHILEDLSWTTNTSSLIKKAHQLLVFMKTLRKNHLSSAVLRVVTAAHHITGTPLPAIEDVQKKRCLHRARSILKDSSHPSHRLFSLLPSGRCFRTLRTRTSRLRNSFFSRAVSLLNSS</sequence>
<name>A0A5C6MCW1_9TELE</name>
<accession>A0A5C6MCW1</accession>
<dbReference type="InterPro" id="IPR015095">
    <property type="entry name" value="AlkB_hom8_N"/>
</dbReference>
<dbReference type="AlphaFoldDB" id="A0A5C6MCW1"/>
<dbReference type="Proteomes" id="UP000324091">
    <property type="component" value="Unassembled WGS sequence"/>
</dbReference>
<proteinExistence type="predicted"/>
<organism evidence="2 3">
    <name type="scientific">Takifugu flavidus</name>
    <name type="common">sansaifugu</name>
    <dbReference type="NCBI Taxonomy" id="433684"/>
    <lineage>
        <taxon>Eukaryota</taxon>
        <taxon>Metazoa</taxon>
        <taxon>Chordata</taxon>
        <taxon>Craniata</taxon>
        <taxon>Vertebrata</taxon>
        <taxon>Euteleostomi</taxon>
        <taxon>Actinopterygii</taxon>
        <taxon>Neopterygii</taxon>
        <taxon>Teleostei</taxon>
        <taxon>Neoteleostei</taxon>
        <taxon>Acanthomorphata</taxon>
        <taxon>Eupercaria</taxon>
        <taxon>Tetraodontiformes</taxon>
        <taxon>Tetradontoidea</taxon>
        <taxon>Tetraodontidae</taxon>
        <taxon>Takifugu</taxon>
    </lineage>
</organism>
<dbReference type="EMBL" id="RHFK02000865">
    <property type="protein sequence ID" value="TWW52962.1"/>
    <property type="molecule type" value="Genomic_DNA"/>
</dbReference>
<keyword evidence="3" id="KW-1185">Reference proteome</keyword>
<protein>
    <recommendedName>
        <fullName evidence="1">Alkylated DNA repair protein AlkB homologue 8 N-terminal domain-containing protein</fullName>
    </recommendedName>
</protein>
<gene>
    <name evidence="2" type="ORF">D4764_0155140</name>
</gene>
<feature type="domain" description="Alkylated DNA repair protein AlkB homologue 8 N-terminal" evidence="1">
    <location>
        <begin position="79"/>
        <end position="106"/>
    </location>
</feature>
<evidence type="ECO:0000313" key="2">
    <source>
        <dbReference type="EMBL" id="TWW52962.1"/>
    </source>
</evidence>